<protein>
    <recommendedName>
        <fullName evidence="1">P68 RBP/TagC-like beta-propeller domain-containing protein</fullName>
    </recommendedName>
</protein>
<dbReference type="InterPro" id="IPR048799">
    <property type="entry name" value="P68_RBP_TagC-like_beta-prop"/>
</dbReference>
<reference evidence="2 3" key="1">
    <citation type="submission" date="2024-06" db="EMBL/GenBank/DDBJ databases">
        <title>The Natural Products Discovery Center: Release of the First 8490 Sequenced Strains for Exploring Actinobacteria Biosynthetic Diversity.</title>
        <authorList>
            <person name="Kalkreuter E."/>
            <person name="Kautsar S.A."/>
            <person name="Yang D."/>
            <person name="Bader C.D."/>
            <person name="Teijaro C.N."/>
            <person name="Fluegel L."/>
            <person name="Davis C.M."/>
            <person name="Simpson J.R."/>
            <person name="Lauterbach L."/>
            <person name="Steele A.D."/>
            <person name="Gui C."/>
            <person name="Meng S."/>
            <person name="Li G."/>
            <person name="Viehrig K."/>
            <person name="Ye F."/>
            <person name="Su P."/>
            <person name="Kiefer A.F."/>
            <person name="Nichols A."/>
            <person name="Cepeda A.J."/>
            <person name="Yan W."/>
            <person name="Fan B."/>
            <person name="Jiang Y."/>
            <person name="Adhikari A."/>
            <person name="Zheng C.-J."/>
            <person name="Schuster L."/>
            <person name="Cowan T.M."/>
            <person name="Smanski M.J."/>
            <person name="Chevrette M.G."/>
            <person name="De Carvalho L.P.S."/>
            <person name="Shen B."/>
        </authorList>
    </citation>
    <scope>NUCLEOTIDE SEQUENCE [LARGE SCALE GENOMIC DNA]</scope>
    <source>
        <strain evidence="2 3">NPDC000234</strain>
    </source>
</reference>
<dbReference type="PROSITE" id="PS51318">
    <property type="entry name" value="TAT"/>
    <property type="match status" value="1"/>
</dbReference>
<evidence type="ECO:0000313" key="2">
    <source>
        <dbReference type="EMBL" id="MER7182718.1"/>
    </source>
</evidence>
<name>A0ABV1X128_9ACTN</name>
<proteinExistence type="predicted"/>
<evidence type="ECO:0000313" key="3">
    <source>
        <dbReference type="Proteomes" id="UP001474181"/>
    </source>
</evidence>
<keyword evidence="3" id="KW-1185">Reference proteome</keyword>
<accession>A0ABV1X128</accession>
<dbReference type="Proteomes" id="UP001474181">
    <property type="component" value="Unassembled WGS sequence"/>
</dbReference>
<dbReference type="InterPro" id="IPR006311">
    <property type="entry name" value="TAT_signal"/>
</dbReference>
<evidence type="ECO:0000259" key="1">
    <source>
        <dbReference type="Pfam" id="PF21311"/>
    </source>
</evidence>
<dbReference type="EMBL" id="JBEPEK010000194">
    <property type="protein sequence ID" value="MER7182718.1"/>
    <property type="molecule type" value="Genomic_DNA"/>
</dbReference>
<feature type="domain" description="P68 RBP/TagC-like beta-propeller" evidence="1">
    <location>
        <begin position="75"/>
        <end position="273"/>
    </location>
</feature>
<organism evidence="2 3">
    <name type="scientific">Streptomyces hyaluromycini</name>
    <dbReference type="NCBI Taxonomy" id="1377993"/>
    <lineage>
        <taxon>Bacteria</taxon>
        <taxon>Bacillati</taxon>
        <taxon>Actinomycetota</taxon>
        <taxon>Actinomycetes</taxon>
        <taxon>Kitasatosporales</taxon>
        <taxon>Streptomycetaceae</taxon>
        <taxon>Streptomyces</taxon>
    </lineage>
</organism>
<gene>
    <name evidence="2" type="ORF">ABT404_25125</name>
</gene>
<sequence length="352" mass="37753">MNDGTSVRQQRNPSRRQLLRTGAGLVGAATVGTAAPLVAAGTAQASVAASKHFVLSGDGGNPVWRATLHQPYWAMQSFAYDNVNGRIYFAQHRIGDSAGHNGDLWISQTDLSGNVLGTMAIQGFGHGSSMGVEPTGSGSTPYLWIEGSDSDDNGAGEKLSRFRFTDGLTLEYFNPSITIYDRTPTISSFVKLPRPAIDPYTNRLLIRYATSDSASRVWRLAVFDMADAVAGRLSDGYRLVERAIPNNDELGLTDDDLFQGITLCGQYAYLLYGGPGGPSYLVTLDLNDTGGSYYDKFQTTAGASLPGREPQGTAIWMVSGAPRLAFGFSSKTTTTDPDTLDASVFYKSDFVS</sequence>
<dbReference type="Pfam" id="PF21311">
    <property type="entry name" value="Phage_RBD_prop"/>
    <property type="match status" value="1"/>
</dbReference>
<comment type="caution">
    <text evidence="2">The sequence shown here is derived from an EMBL/GenBank/DDBJ whole genome shotgun (WGS) entry which is preliminary data.</text>
</comment>
<dbReference type="RefSeq" id="WP_350783751.1">
    <property type="nucleotide sequence ID" value="NZ_JBEPEK010000194.1"/>
</dbReference>